<dbReference type="GeneID" id="113207249"/>
<dbReference type="Pfam" id="PF12937">
    <property type="entry name" value="F-box-like"/>
    <property type="match status" value="1"/>
</dbReference>
<accession>A0A6J1SE99</accession>
<evidence type="ECO:0000313" key="2">
    <source>
        <dbReference type="RefSeq" id="XP_026279514.2"/>
    </source>
</evidence>
<dbReference type="InterPro" id="IPR001810">
    <property type="entry name" value="F-box_dom"/>
</dbReference>
<dbReference type="KEGG" id="foc:113207249"/>
<dbReference type="RefSeq" id="XP_026279514.2">
    <property type="nucleotide sequence ID" value="XM_026423729.2"/>
</dbReference>
<name>A0A6J1SE99_FRAOC</name>
<dbReference type="InterPro" id="IPR036047">
    <property type="entry name" value="F-box-like_dom_sf"/>
</dbReference>
<evidence type="ECO:0000313" key="1">
    <source>
        <dbReference type="Proteomes" id="UP000504606"/>
    </source>
</evidence>
<proteinExistence type="predicted"/>
<dbReference type="PROSITE" id="PS50181">
    <property type="entry name" value="FBOX"/>
    <property type="match status" value="1"/>
</dbReference>
<keyword evidence="1" id="KW-1185">Reference proteome</keyword>
<reference evidence="2" key="1">
    <citation type="submission" date="2025-08" db="UniProtKB">
        <authorList>
            <consortium name="RefSeq"/>
        </authorList>
    </citation>
    <scope>IDENTIFICATION</scope>
    <source>
        <tissue evidence="2">Whole organism</tissue>
    </source>
</reference>
<dbReference type="Proteomes" id="UP000504606">
    <property type="component" value="Unplaced"/>
</dbReference>
<gene>
    <name evidence="2" type="primary">LOC113207249</name>
</gene>
<protein>
    <submittedName>
        <fullName evidence="2">Uncharacterized protein LOC113207249</fullName>
    </submittedName>
</protein>
<dbReference type="SUPFAM" id="SSF81383">
    <property type="entry name" value="F-box domain"/>
    <property type="match status" value="1"/>
</dbReference>
<dbReference type="AlphaFoldDB" id="A0A6J1SE99"/>
<sequence length="285" mass="32662">MDTPDADEAPPRKAPRLEDARVQQLLRDVDAGRQVVKQLRGAVGQLRQVAEALDHDLDSAVAQLQLVEAALEKGKRGEATEDVAPDFSAKQLELQRLRDALRPVFVHFQLEKSLLSLPDLPLLRVLSYLPRKDLGAVGEASPRLAALIREHSSLWRKDHTSHQLRNVEELTRFLRVMPPFTRMIFRLDRSSRHLVYFPRYPEMWPFNLLAVVDTDPECCAGILREFGARLEHLHIVGIRRGRELQVFLSSLRHAPSLQRLRLSFENYNDLCSFRWGKVSFLGEVV</sequence>
<organism evidence="1 2">
    <name type="scientific">Frankliniella occidentalis</name>
    <name type="common">Western flower thrips</name>
    <name type="synonym">Euthrips occidentalis</name>
    <dbReference type="NCBI Taxonomy" id="133901"/>
    <lineage>
        <taxon>Eukaryota</taxon>
        <taxon>Metazoa</taxon>
        <taxon>Ecdysozoa</taxon>
        <taxon>Arthropoda</taxon>
        <taxon>Hexapoda</taxon>
        <taxon>Insecta</taxon>
        <taxon>Pterygota</taxon>
        <taxon>Neoptera</taxon>
        <taxon>Paraneoptera</taxon>
        <taxon>Thysanoptera</taxon>
        <taxon>Terebrantia</taxon>
        <taxon>Thripoidea</taxon>
        <taxon>Thripidae</taxon>
        <taxon>Frankliniella</taxon>
    </lineage>
</organism>